<organism evidence="1 2">
    <name type="scientific">Desulfitobacterium dichloroeliminans (strain LMG P-21439 / DCA1)</name>
    <dbReference type="NCBI Taxonomy" id="871963"/>
    <lineage>
        <taxon>Bacteria</taxon>
        <taxon>Bacillati</taxon>
        <taxon>Bacillota</taxon>
        <taxon>Clostridia</taxon>
        <taxon>Eubacteriales</taxon>
        <taxon>Desulfitobacteriaceae</taxon>
        <taxon>Desulfitobacterium</taxon>
    </lineage>
</organism>
<reference evidence="2" key="1">
    <citation type="submission" date="2012-02" db="EMBL/GenBank/DDBJ databases">
        <title>Complete sequence of Desulfitobacterium dichloroeliminans LMG P-21439.</title>
        <authorList>
            <person name="Lucas S."/>
            <person name="Han J."/>
            <person name="Lapidus A."/>
            <person name="Cheng J.-F."/>
            <person name="Goodwin L."/>
            <person name="Pitluck S."/>
            <person name="Peters L."/>
            <person name="Ovchinnikova G."/>
            <person name="Teshima H."/>
            <person name="Detter J.C."/>
            <person name="Han C."/>
            <person name="Tapia R."/>
            <person name="Land M."/>
            <person name="Hauser L."/>
            <person name="Kyrpides N."/>
            <person name="Ivanova N."/>
            <person name="Pagani I."/>
            <person name="Kruse T."/>
            <person name="de Vos W.M."/>
            <person name="Boon N."/>
            <person name="Smidt H."/>
            <person name="Woyke T."/>
        </authorList>
    </citation>
    <scope>NUCLEOTIDE SEQUENCE [LARGE SCALE GENOMIC DNA]</scope>
    <source>
        <strain evidence="2">LMG P-21439 / DCA1</strain>
    </source>
</reference>
<proteinExistence type="predicted"/>
<dbReference type="PANTHER" id="PTHR42967:SF1">
    <property type="entry name" value="MBL FOLD METALLO-HYDROLASE"/>
    <property type="match status" value="1"/>
</dbReference>
<dbReference type="KEGG" id="ddl:Desdi_3485"/>
<dbReference type="HOGENOM" id="CLU_061731_0_0_9"/>
<dbReference type="STRING" id="871963.Desdi_3485"/>
<accession>L0FDZ0</accession>
<dbReference type="SUPFAM" id="SSF56281">
    <property type="entry name" value="Metallo-hydrolase/oxidoreductase"/>
    <property type="match status" value="1"/>
</dbReference>
<dbReference type="RefSeq" id="WP_015263827.1">
    <property type="nucleotide sequence ID" value="NC_019903.1"/>
</dbReference>
<dbReference type="eggNOG" id="COG2220">
    <property type="taxonomic scope" value="Bacteria"/>
</dbReference>
<evidence type="ECO:0000313" key="1">
    <source>
        <dbReference type="EMBL" id="AGA70871.1"/>
    </source>
</evidence>
<dbReference type="Gene3D" id="3.60.15.10">
    <property type="entry name" value="Ribonuclease Z/Hydroxyacylglutathione hydrolase-like"/>
    <property type="match status" value="1"/>
</dbReference>
<keyword evidence="2" id="KW-1185">Reference proteome</keyword>
<sequence length="240" mass="28032">MKTPVKSFGLTIEYIRHSGFIVESDQSLLVFDYYEGPIQFPATKKIYVFTSHVHQDHFNPEIFLWQKEHPHIHYILSSDIKGNPNLPPSTENITFLSPYDETRLDDLRIKAYGSTDAGISFLVEHVDPEGFRIFHAGDLNWWHWWGEPPEAIENAERIFKEEIAKIKGESIDLAFFPVDPRLEQYYSIGAEYFIQELKPHILVPMHFWDQYEPLQIFAQKLASSPTHILTITQPNQIFTI</sequence>
<dbReference type="EMBL" id="CP003344">
    <property type="protein sequence ID" value="AGA70871.1"/>
    <property type="molecule type" value="Genomic_DNA"/>
</dbReference>
<name>L0FDZ0_DESDL</name>
<dbReference type="Pfam" id="PF13483">
    <property type="entry name" value="Lactamase_B_3"/>
    <property type="match status" value="1"/>
</dbReference>
<dbReference type="OrthoDB" id="36975at2"/>
<dbReference type="InterPro" id="IPR036866">
    <property type="entry name" value="RibonucZ/Hydroxyglut_hydro"/>
</dbReference>
<dbReference type="AlphaFoldDB" id="L0FDZ0"/>
<dbReference type="PANTHER" id="PTHR42967">
    <property type="entry name" value="METAL DEPENDENT HYDROLASE"/>
    <property type="match status" value="1"/>
</dbReference>
<protein>
    <recommendedName>
        <fullName evidence="3">Zn-dependent hydrolase of beta-lactamase fold protein</fullName>
    </recommendedName>
</protein>
<dbReference type="Proteomes" id="UP000010797">
    <property type="component" value="Chromosome"/>
</dbReference>
<evidence type="ECO:0000313" key="2">
    <source>
        <dbReference type="Proteomes" id="UP000010797"/>
    </source>
</evidence>
<gene>
    <name evidence="1" type="ordered locus">Desdi_3485</name>
</gene>
<evidence type="ECO:0008006" key="3">
    <source>
        <dbReference type="Google" id="ProtNLM"/>
    </source>
</evidence>